<comment type="caution">
    <text evidence="1">The sequence shown here is derived from an EMBL/GenBank/DDBJ whole genome shotgun (WGS) entry which is preliminary data.</text>
</comment>
<keyword evidence="2" id="KW-1185">Reference proteome</keyword>
<dbReference type="Proteomes" id="UP000717328">
    <property type="component" value="Unassembled WGS sequence"/>
</dbReference>
<name>A0A9P7K3L9_9AGAR</name>
<reference evidence="1" key="2">
    <citation type="submission" date="2021-10" db="EMBL/GenBank/DDBJ databases">
        <title>Phylogenomics reveals ancestral predisposition of the termite-cultivated fungus Termitomyces towards a domesticated lifestyle.</title>
        <authorList>
            <person name="Auxier B."/>
            <person name="Grum-Grzhimaylo A."/>
            <person name="Cardenas M.E."/>
            <person name="Lodge J.D."/>
            <person name="Laessoe T."/>
            <person name="Pedersen O."/>
            <person name="Smith M.E."/>
            <person name="Kuyper T.W."/>
            <person name="Franco-Molano E.A."/>
            <person name="Baroni T.J."/>
            <person name="Aanen D.K."/>
        </authorList>
    </citation>
    <scope>NUCLEOTIDE SEQUENCE</scope>
    <source>
        <strain evidence="1">D49</strain>
    </source>
</reference>
<dbReference type="AlphaFoldDB" id="A0A9P7K3L9"/>
<evidence type="ECO:0000313" key="1">
    <source>
        <dbReference type="EMBL" id="KAG5635055.1"/>
    </source>
</evidence>
<reference evidence="1" key="1">
    <citation type="submission" date="2021-02" db="EMBL/GenBank/DDBJ databases">
        <authorList>
            <person name="Nieuwenhuis M."/>
            <person name="Van De Peppel L.J.J."/>
        </authorList>
    </citation>
    <scope>NUCLEOTIDE SEQUENCE</scope>
    <source>
        <strain evidence="1">D49</strain>
    </source>
</reference>
<evidence type="ECO:0000313" key="2">
    <source>
        <dbReference type="Proteomes" id="UP000717328"/>
    </source>
</evidence>
<accession>A0A9P7K3L9</accession>
<dbReference type="EMBL" id="JABCKI010006193">
    <property type="protein sequence ID" value="KAG5635055.1"/>
    <property type="molecule type" value="Genomic_DNA"/>
</dbReference>
<sequence length="102" mass="10749">MLRVIILAAANIGNESTTLPSVAIVLGLGFEGDRAVTSTICVLPIPRIFNVVYKLVGYRWLPEIVGVAEISCVIVEAKGDKTFDDNYADAAGQAVAVAATLK</sequence>
<gene>
    <name evidence="1" type="ORF">H0H81_012575</name>
</gene>
<proteinExistence type="predicted"/>
<protein>
    <submittedName>
        <fullName evidence="1">Uncharacterized protein</fullName>
    </submittedName>
</protein>
<organism evidence="1 2">
    <name type="scientific">Sphagnurus paluster</name>
    <dbReference type="NCBI Taxonomy" id="117069"/>
    <lineage>
        <taxon>Eukaryota</taxon>
        <taxon>Fungi</taxon>
        <taxon>Dikarya</taxon>
        <taxon>Basidiomycota</taxon>
        <taxon>Agaricomycotina</taxon>
        <taxon>Agaricomycetes</taxon>
        <taxon>Agaricomycetidae</taxon>
        <taxon>Agaricales</taxon>
        <taxon>Tricholomatineae</taxon>
        <taxon>Lyophyllaceae</taxon>
        <taxon>Sphagnurus</taxon>
    </lineage>
</organism>